<protein>
    <recommendedName>
        <fullName evidence="4">CsbD family protein</fullName>
    </recommendedName>
</protein>
<dbReference type="Proteomes" id="UP000321734">
    <property type="component" value="Unassembled WGS sequence"/>
</dbReference>
<dbReference type="Gene3D" id="1.10.1470.10">
    <property type="entry name" value="YjbJ"/>
    <property type="match status" value="1"/>
</dbReference>
<accession>A0A5C7AHH4</accession>
<feature type="compositionally biased region" description="Polar residues" evidence="1">
    <location>
        <begin position="116"/>
        <end position="131"/>
    </location>
</feature>
<evidence type="ECO:0000313" key="2">
    <source>
        <dbReference type="EMBL" id="TXE07777.1"/>
    </source>
</evidence>
<proteinExistence type="predicted"/>
<feature type="region of interest" description="Disordered" evidence="1">
    <location>
        <begin position="1"/>
        <end position="131"/>
    </location>
</feature>
<dbReference type="OrthoDB" id="1454446at2"/>
<evidence type="ECO:0000256" key="1">
    <source>
        <dbReference type="SAM" id="MobiDB-lite"/>
    </source>
</evidence>
<dbReference type="AlphaFoldDB" id="A0A5C7AHH4"/>
<name>A0A5C7AHH4_9FLAO</name>
<comment type="caution">
    <text evidence="2">The sequence shown here is derived from an EMBL/GenBank/DDBJ whole genome shotgun (WGS) entry which is preliminary data.</text>
</comment>
<sequence>MDKNNDNRNYDRDRDQQGQDRDQNRNPQWSSEDQQGQNRDQNRNPQQSSGDQQQGGRNSDNQRGNSGNSSRDIESRWQDIESDYRKRYDNLTDEDVNYHDGDFDSMTNRIAKRTNRNQNDVNDEIQNWTNS</sequence>
<keyword evidence="3" id="KW-1185">Reference proteome</keyword>
<dbReference type="InterPro" id="IPR036629">
    <property type="entry name" value="YjbJ_sf"/>
</dbReference>
<evidence type="ECO:0000313" key="3">
    <source>
        <dbReference type="Proteomes" id="UP000321734"/>
    </source>
</evidence>
<feature type="compositionally biased region" description="Basic and acidic residues" evidence="1">
    <location>
        <begin position="1"/>
        <end position="24"/>
    </location>
</feature>
<dbReference type="SUPFAM" id="SSF69047">
    <property type="entry name" value="Hypothetical protein YjbJ"/>
    <property type="match status" value="1"/>
</dbReference>
<dbReference type="RefSeq" id="WP_146893173.1">
    <property type="nucleotide sequence ID" value="NZ_VORX01000004.1"/>
</dbReference>
<organism evidence="2 3">
    <name type="scientific">Gelidibacter salicanalis</name>
    <dbReference type="NCBI Taxonomy" id="291193"/>
    <lineage>
        <taxon>Bacteria</taxon>
        <taxon>Pseudomonadati</taxon>
        <taxon>Bacteroidota</taxon>
        <taxon>Flavobacteriia</taxon>
        <taxon>Flavobacteriales</taxon>
        <taxon>Flavobacteriaceae</taxon>
        <taxon>Gelidibacter</taxon>
    </lineage>
</organism>
<gene>
    <name evidence="2" type="ORF">ES711_10095</name>
</gene>
<feature type="compositionally biased region" description="Low complexity" evidence="1">
    <location>
        <begin position="25"/>
        <end position="70"/>
    </location>
</feature>
<dbReference type="EMBL" id="VORX01000004">
    <property type="protein sequence ID" value="TXE07777.1"/>
    <property type="molecule type" value="Genomic_DNA"/>
</dbReference>
<evidence type="ECO:0008006" key="4">
    <source>
        <dbReference type="Google" id="ProtNLM"/>
    </source>
</evidence>
<reference evidence="2 3" key="1">
    <citation type="submission" date="2019-08" db="EMBL/GenBank/DDBJ databases">
        <title>Genome sequence of Gelidibacter salicanalis IC162T.</title>
        <authorList>
            <person name="Bowman J.P."/>
        </authorList>
    </citation>
    <scope>NUCLEOTIDE SEQUENCE [LARGE SCALE GENOMIC DNA]</scope>
    <source>
        <strain evidence="2 3">IC162</strain>
    </source>
</reference>
<feature type="compositionally biased region" description="Basic and acidic residues" evidence="1">
    <location>
        <begin position="71"/>
        <end position="102"/>
    </location>
</feature>